<dbReference type="GO" id="GO:0003723">
    <property type="term" value="F:RNA binding"/>
    <property type="evidence" value="ECO:0007669"/>
    <property type="project" value="InterPro"/>
</dbReference>
<accession>G0UKA6</accession>
<name>G0UKA6_TRYCI</name>
<dbReference type="GO" id="GO:0005634">
    <property type="term" value="C:nucleus"/>
    <property type="evidence" value="ECO:0007669"/>
    <property type="project" value="TreeGrafter"/>
</dbReference>
<protein>
    <submittedName>
        <fullName evidence="4">Uncharacterized protein TCIL3000_3_2430</fullName>
    </submittedName>
</protein>
<feature type="compositionally biased region" description="Basic and acidic residues" evidence="2">
    <location>
        <begin position="309"/>
        <end position="334"/>
    </location>
</feature>
<evidence type="ECO:0000259" key="3">
    <source>
        <dbReference type="PROSITE" id="PS50157"/>
    </source>
</evidence>
<feature type="domain" description="C2H2-type" evidence="3">
    <location>
        <begin position="172"/>
        <end position="194"/>
    </location>
</feature>
<reference evidence="4" key="1">
    <citation type="journal article" date="2012" name="Proc. Natl. Acad. Sci. U.S.A.">
        <title>Antigenic diversity is generated by distinct evolutionary mechanisms in African trypanosome species.</title>
        <authorList>
            <person name="Jackson A.P."/>
            <person name="Berry A."/>
            <person name="Aslett M."/>
            <person name="Allison H.C."/>
            <person name="Burton P."/>
            <person name="Vavrova-Anderson J."/>
            <person name="Brown R."/>
            <person name="Browne H."/>
            <person name="Corton N."/>
            <person name="Hauser H."/>
            <person name="Gamble J."/>
            <person name="Gilderthorp R."/>
            <person name="Marcello L."/>
            <person name="McQuillan J."/>
            <person name="Otto T.D."/>
            <person name="Quail M.A."/>
            <person name="Sanders M.J."/>
            <person name="van Tonder A."/>
            <person name="Ginger M.L."/>
            <person name="Field M.C."/>
            <person name="Barry J.D."/>
            <person name="Hertz-Fowler C."/>
            <person name="Berriman M."/>
        </authorList>
    </citation>
    <scope>NUCLEOTIDE SEQUENCE</scope>
    <source>
        <strain evidence="4">IL3000</strain>
    </source>
</reference>
<proteinExistence type="predicted"/>
<sequence>MEDCEAYDLSDFGHCVGVDGAASTGGARPLRAQRVRRYVDPNGVEGQQAGVPGSSLPCSSEPQHAYRDCEAPSVSCRQAGMPEVTTSVSPGAPHFVTSAANLSHGDKPRGQLLDSDKVPRSGGRRGVLCVRIFPPRSMPLLKSWLHLPANPLLGLPGLVRSGPPVEYEQAKYFCDPCQKGFHTLERYERHQKDHIQCPVPGCNFTCLRQREQKMEIHMEALHNRPDAPNLADVGAYLAQRKNRFPTQDSVKTKIEELFYKASRGVAMPDEQRRWLRQHGVLVGKRPRTEETYIAADMLRPQMTTGGVKLGEENRKEAQDDLSGRREERQAHADGLRGNGAGGGDANDNSHQQEEGVAQGGPPSEKKSAAEGSRLSQRPDGPQGDHSRPKRIIPCGPNGTLTNAQKVQLIREQYRGATSVPRFYVCGCCGEKGQHWASDCPRKGDQLFERRVVWGEERRDPPRK</sequence>
<dbReference type="PANTHER" id="PTHR13309">
    <property type="entry name" value="NUCLEAR FRAGILE X MENTAL RETARDATION PROTEIN INTERACTING PROTEIN 1"/>
    <property type="match status" value="1"/>
</dbReference>
<keyword evidence="1" id="KW-0479">Metal-binding</keyword>
<evidence type="ECO:0000256" key="1">
    <source>
        <dbReference type="PROSITE-ProRule" id="PRU00042"/>
    </source>
</evidence>
<feature type="non-terminal residue" evidence="4">
    <location>
        <position position="463"/>
    </location>
</feature>
<dbReference type="VEuPathDB" id="TriTrypDB:TcIL3000_3_2430"/>
<dbReference type="GO" id="GO:0000492">
    <property type="term" value="P:box C/D snoRNP assembly"/>
    <property type="evidence" value="ECO:0007669"/>
    <property type="project" value="TreeGrafter"/>
</dbReference>
<dbReference type="GO" id="GO:0008270">
    <property type="term" value="F:zinc ion binding"/>
    <property type="evidence" value="ECO:0007669"/>
    <property type="project" value="UniProtKB-KW"/>
</dbReference>
<dbReference type="PROSITE" id="PS00028">
    <property type="entry name" value="ZINC_FINGER_C2H2_1"/>
    <property type="match status" value="1"/>
</dbReference>
<dbReference type="InterPro" id="IPR039136">
    <property type="entry name" value="NUFIP1-like"/>
</dbReference>
<keyword evidence="1" id="KW-0863">Zinc-finger</keyword>
<dbReference type="InterPro" id="IPR013087">
    <property type="entry name" value="Znf_C2H2_type"/>
</dbReference>
<dbReference type="AlphaFoldDB" id="G0UKA6"/>
<feature type="region of interest" description="Disordered" evidence="2">
    <location>
        <begin position="293"/>
        <end position="398"/>
    </location>
</feature>
<evidence type="ECO:0000313" key="4">
    <source>
        <dbReference type="EMBL" id="CCC89811.1"/>
    </source>
</evidence>
<gene>
    <name evidence="4" type="ORF">TCIL3000_3_2430</name>
</gene>
<dbReference type="SMART" id="SM00355">
    <property type="entry name" value="ZnF_C2H2"/>
    <property type="match status" value="2"/>
</dbReference>
<dbReference type="PROSITE" id="PS50157">
    <property type="entry name" value="ZINC_FINGER_C2H2_2"/>
    <property type="match status" value="1"/>
</dbReference>
<dbReference type="PANTHER" id="PTHR13309:SF0">
    <property type="entry name" value="FMR1-INTERACTING PROTEIN NUFIP1"/>
    <property type="match status" value="1"/>
</dbReference>
<evidence type="ECO:0000256" key="2">
    <source>
        <dbReference type="SAM" id="MobiDB-lite"/>
    </source>
</evidence>
<dbReference type="EMBL" id="HE575316">
    <property type="protein sequence ID" value="CCC89811.1"/>
    <property type="molecule type" value="Genomic_DNA"/>
</dbReference>
<keyword evidence="1" id="KW-0862">Zinc</keyword>
<organism evidence="4">
    <name type="scientific">Trypanosoma congolense (strain IL3000)</name>
    <dbReference type="NCBI Taxonomy" id="1068625"/>
    <lineage>
        <taxon>Eukaryota</taxon>
        <taxon>Discoba</taxon>
        <taxon>Euglenozoa</taxon>
        <taxon>Kinetoplastea</taxon>
        <taxon>Metakinetoplastina</taxon>
        <taxon>Trypanosomatida</taxon>
        <taxon>Trypanosomatidae</taxon>
        <taxon>Trypanosoma</taxon>
        <taxon>Nannomonas</taxon>
    </lineage>
</organism>